<dbReference type="EMBL" id="LUGG01000011">
    <property type="protein sequence ID" value="OBZ71459.1"/>
    <property type="molecule type" value="Genomic_DNA"/>
</dbReference>
<proteinExistence type="predicted"/>
<dbReference type="AlphaFoldDB" id="A0A1C7M514"/>
<keyword evidence="2" id="KW-1185">Reference proteome</keyword>
<reference evidence="1 2" key="1">
    <citation type="submission" date="2016-03" db="EMBL/GenBank/DDBJ databases">
        <title>Whole genome sequencing of Grifola frondosa 9006-11.</title>
        <authorList>
            <person name="Min B."/>
            <person name="Park H."/>
            <person name="Kim J.-G."/>
            <person name="Cho H."/>
            <person name="Oh Y.-L."/>
            <person name="Kong W.-S."/>
            <person name="Choi I.-G."/>
        </authorList>
    </citation>
    <scope>NUCLEOTIDE SEQUENCE [LARGE SCALE GENOMIC DNA]</scope>
    <source>
        <strain evidence="1 2">9006-11</strain>
    </source>
</reference>
<evidence type="ECO:0000313" key="1">
    <source>
        <dbReference type="EMBL" id="OBZ71459.1"/>
    </source>
</evidence>
<organism evidence="1 2">
    <name type="scientific">Grifola frondosa</name>
    <name type="common">Maitake</name>
    <name type="synonym">Polyporus frondosus</name>
    <dbReference type="NCBI Taxonomy" id="5627"/>
    <lineage>
        <taxon>Eukaryota</taxon>
        <taxon>Fungi</taxon>
        <taxon>Dikarya</taxon>
        <taxon>Basidiomycota</taxon>
        <taxon>Agaricomycotina</taxon>
        <taxon>Agaricomycetes</taxon>
        <taxon>Polyporales</taxon>
        <taxon>Grifolaceae</taxon>
        <taxon>Grifola</taxon>
    </lineage>
</organism>
<protein>
    <recommendedName>
        <fullName evidence="3">F-box domain-containing protein</fullName>
    </recommendedName>
</protein>
<dbReference type="Proteomes" id="UP000092993">
    <property type="component" value="Unassembled WGS sequence"/>
</dbReference>
<name>A0A1C7M514_GRIFR</name>
<comment type="caution">
    <text evidence="1">The sequence shown here is derived from an EMBL/GenBank/DDBJ whole genome shotgun (WGS) entry which is preliminary data.</text>
</comment>
<dbReference type="SUPFAM" id="SSF52047">
    <property type="entry name" value="RNI-like"/>
    <property type="match status" value="1"/>
</dbReference>
<gene>
    <name evidence="1" type="ORF">A0H81_08814</name>
</gene>
<sequence>MSTCRTLNHAGVRHLLDFDVHLDSTRRIESFYAFMLAQVPIRYRFLRQLSLSGSHRHLSSESINQLTEILTHASRLEVLHLHRDSDLLNLEHHLQAACSSLTSLKEFHIFSEMKPVSGSNGPLYKMVQQMQSSLVKAWLRFPISGDGIRPDPAVLLHHSSATLEDLTVAGVRFQFELQFPRVRKLSISGSHRPRDLHQLSFFGRSESTSNQYRQLNRSVQHAGGGWKSLDRVVGEPVNLYRLGLTCQIRRVKISYVDHGTREMVAHILSDSRPSRVHIGLNSVFPCVRCIPDEVAARLTYLRCTIDLAYFNGNSDDIDTFQLLVQRSPLTHFMLEFDINLSGMTRGVMFLLEFCPDLFASQIIASNPSIRYIVIKVKEVESFTKTLFWKVLTMENGEVVVDKAPKEDLSVVMEL</sequence>
<accession>A0A1C7M514</accession>
<evidence type="ECO:0008006" key="3">
    <source>
        <dbReference type="Google" id="ProtNLM"/>
    </source>
</evidence>
<dbReference type="OrthoDB" id="2746427at2759"/>
<evidence type="ECO:0000313" key="2">
    <source>
        <dbReference type="Proteomes" id="UP000092993"/>
    </source>
</evidence>